<dbReference type="EMBL" id="CP058214">
    <property type="protein sequence ID" value="QPC42315.1"/>
    <property type="molecule type" value="Genomic_DNA"/>
</dbReference>
<dbReference type="KEGG" id="kmn:HW532_06130"/>
<evidence type="ECO:0000313" key="6">
    <source>
        <dbReference type="EMBL" id="QPC42315.1"/>
    </source>
</evidence>
<dbReference type="GO" id="GO:0046872">
    <property type="term" value="F:metal ion binding"/>
    <property type="evidence" value="ECO:0007669"/>
    <property type="project" value="UniProtKB-KW"/>
</dbReference>
<organism evidence="6 7">
    <name type="scientific">Kaustia mangrovi</name>
    <dbReference type="NCBI Taxonomy" id="2593653"/>
    <lineage>
        <taxon>Bacteria</taxon>
        <taxon>Pseudomonadati</taxon>
        <taxon>Pseudomonadota</taxon>
        <taxon>Alphaproteobacteria</taxon>
        <taxon>Hyphomicrobiales</taxon>
        <taxon>Parvibaculaceae</taxon>
        <taxon>Kaustia</taxon>
    </lineage>
</organism>
<dbReference type="PANTHER" id="PTHR33337">
    <property type="entry name" value="GFA DOMAIN-CONTAINING PROTEIN"/>
    <property type="match status" value="1"/>
</dbReference>
<name>A0A7S8HB78_9HYPH</name>
<dbReference type="SUPFAM" id="SSF51316">
    <property type="entry name" value="Mss4-like"/>
    <property type="match status" value="1"/>
</dbReference>
<comment type="similarity">
    <text evidence="1">Belongs to the Gfa family.</text>
</comment>
<keyword evidence="4" id="KW-0456">Lyase</keyword>
<dbReference type="GO" id="GO:0016846">
    <property type="term" value="F:carbon-sulfur lyase activity"/>
    <property type="evidence" value="ECO:0007669"/>
    <property type="project" value="InterPro"/>
</dbReference>
<gene>
    <name evidence="6" type="ORF">HW532_06130</name>
</gene>
<evidence type="ECO:0000313" key="7">
    <source>
        <dbReference type="Proteomes" id="UP000593594"/>
    </source>
</evidence>
<evidence type="ECO:0000259" key="5">
    <source>
        <dbReference type="PROSITE" id="PS51891"/>
    </source>
</evidence>
<dbReference type="PROSITE" id="PS51891">
    <property type="entry name" value="CENP_V_GFA"/>
    <property type="match status" value="1"/>
</dbReference>
<dbReference type="InterPro" id="IPR011057">
    <property type="entry name" value="Mss4-like_sf"/>
</dbReference>
<dbReference type="AlphaFoldDB" id="A0A7S8HB78"/>
<keyword evidence="2" id="KW-0479">Metal-binding</keyword>
<dbReference type="Pfam" id="PF04828">
    <property type="entry name" value="GFA"/>
    <property type="match status" value="1"/>
</dbReference>
<evidence type="ECO:0000256" key="3">
    <source>
        <dbReference type="ARBA" id="ARBA00022833"/>
    </source>
</evidence>
<dbReference type="PANTHER" id="PTHR33337:SF40">
    <property type="entry name" value="CENP-V_GFA DOMAIN-CONTAINING PROTEIN-RELATED"/>
    <property type="match status" value="1"/>
</dbReference>
<evidence type="ECO:0000256" key="2">
    <source>
        <dbReference type="ARBA" id="ARBA00022723"/>
    </source>
</evidence>
<protein>
    <submittedName>
        <fullName evidence="6">GFA family protein</fullName>
    </submittedName>
</protein>
<accession>A0A7S8HB78</accession>
<evidence type="ECO:0000256" key="1">
    <source>
        <dbReference type="ARBA" id="ARBA00005495"/>
    </source>
</evidence>
<keyword evidence="7" id="KW-1185">Reference proteome</keyword>
<evidence type="ECO:0000256" key="4">
    <source>
        <dbReference type="ARBA" id="ARBA00023239"/>
    </source>
</evidence>
<dbReference type="InterPro" id="IPR006913">
    <property type="entry name" value="CENP-V/GFA"/>
</dbReference>
<proteinExistence type="inferred from homology"/>
<reference evidence="6 7" key="1">
    <citation type="submission" date="2020-06" db="EMBL/GenBank/DDBJ databases">
        <title>Genome sequence of 2 isolates from Red Sea Mangroves.</title>
        <authorList>
            <person name="Sefrji F."/>
            <person name="Michoud G."/>
            <person name="Merlino G."/>
            <person name="Daffonchio D."/>
        </authorList>
    </citation>
    <scope>NUCLEOTIDE SEQUENCE [LARGE SCALE GENOMIC DNA]</scope>
    <source>
        <strain evidence="6 7">R1DC25</strain>
    </source>
</reference>
<dbReference type="Gene3D" id="3.90.1590.10">
    <property type="entry name" value="glutathione-dependent formaldehyde- activating enzyme (gfa)"/>
    <property type="match status" value="1"/>
</dbReference>
<feature type="domain" description="CENP-V/GFA" evidence="5">
    <location>
        <begin position="8"/>
        <end position="108"/>
    </location>
</feature>
<dbReference type="RefSeq" id="WP_213163549.1">
    <property type="nucleotide sequence ID" value="NZ_CP058214.1"/>
</dbReference>
<sequence>MTAAHMPLAGACRCGRIGLEISAPPVMTSACHCRGCQRMSASAFSLSAMVPAQAFRVMGGEPVKGGAMSPQIDHYFCPDCKTWMFTEIAGLDGLVNVRSTMLDDPAWSRPFIETMTAEKLAWARTPARHSYEGFPPPEDFGRLLEEFAAER</sequence>
<dbReference type="Proteomes" id="UP000593594">
    <property type="component" value="Chromosome"/>
</dbReference>
<keyword evidence="3" id="KW-0862">Zinc</keyword>